<dbReference type="Pfam" id="PF00002">
    <property type="entry name" value="7tm_2"/>
    <property type="match status" value="1"/>
</dbReference>
<evidence type="ECO:0000313" key="15">
    <source>
        <dbReference type="Proteomes" id="UP001152320"/>
    </source>
</evidence>
<evidence type="ECO:0000256" key="5">
    <source>
        <dbReference type="ARBA" id="ARBA00023136"/>
    </source>
</evidence>
<evidence type="ECO:0000256" key="7">
    <source>
        <dbReference type="PROSITE-ProRule" id="PRU00302"/>
    </source>
</evidence>
<feature type="transmembrane region" description="Helical" evidence="9">
    <location>
        <begin position="1557"/>
        <end position="1579"/>
    </location>
</feature>
<feature type="transmembrane region" description="Helical" evidence="9">
    <location>
        <begin position="1674"/>
        <end position="1697"/>
    </location>
</feature>
<dbReference type="GO" id="GO:0016020">
    <property type="term" value="C:membrane"/>
    <property type="evidence" value="ECO:0007669"/>
    <property type="project" value="UniProtKB-SubCell"/>
</dbReference>
<feature type="transmembrane region" description="Helical" evidence="9">
    <location>
        <begin position="1642"/>
        <end position="1668"/>
    </location>
</feature>
<feature type="transmembrane region" description="Helical" evidence="9">
    <location>
        <begin position="1523"/>
        <end position="1545"/>
    </location>
</feature>
<comment type="subcellular location">
    <subcellularLocation>
        <location evidence="1">Membrane</location>
        <topology evidence="1">Multi-pass membrane protein</topology>
    </subcellularLocation>
</comment>
<feature type="domain" description="Sushi" evidence="13">
    <location>
        <begin position="403"/>
        <end position="458"/>
    </location>
</feature>
<feature type="domain" description="GAIN-B" evidence="11">
    <location>
        <begin position="1269"/>
        <end position="1446"/>
    </location>
</feature>
<dbReference type="PROSITE" id="PS01180">
    <property type="entry name" value="CUB"/>
    <property type="match status" value="3"/>
</dbReference>
<reference evidence="14" key="1">
    <citation type="submission" date="2021-10" db="EMBL/GenBank/DDBJ databases">
        <title>Tropical sea cucumber genome reveals ecological adaptation and Cuvierian tubules defense mechanism.</title>
        <authorList>
            <person name="Chen T."/>
        </authorList>
    </citation>
    <scope>NUCLEOTIDE SEQUENCE</scope>
    <source>
        <strain evidence="14">Nanhai2018</strain>
        <tissue evidence="14">Muscle</tissue>
    </source>
</reference>
<evidence type="ECO:0000256" key="6">
    <source>
        <dbReference type="ARBA" id="ARBA00023157"/>
    </source>
</evidence>
<dbReference type="GO" id="GO:0004930">
    <property type="term" value="F:G protein-coupled receptor activity"/>
    <property type="evidence" value="ECO:0007669"/>
    <property type="project" value="InterPro"/>
</dbReference>
<organism evidence="14 15">
    <name type="scientific">Holothuria leucospilota</name>
    <name type="common">Black long sea cucumber</name>
    <name type="synonym">Mertensiothuria leucospilota</name>
    <dbReference type="NCBI Taxonomy" id="206669"/>
    <lineage>
        <taxon>Eukaryota</taxon>
        <taxon>Metazoa</taxon>
        <taxon>Echinodermata</taxon>
        <taxon>Eleutherozoa</taxon>
        <taxon>Echinozoa</taxon>
        <taxon>Holothuroidea</taxon>
        <taxon>Aspidochirotacea</taxon>
        <taxon>Aspidochirotida</taxon>
        <taxon>Holothuriidae</taxon>
        <taxon>Holothuria</taxon>
    </lineage>
</organism>
<keyword evidence="6" id="KW-1015">Disulfide bond</keyword>
<feature type="domain" description="CUB" evidence="10">
    <location>
        <begin position="461"/>
        <end position="574"/>
    </location>
</feature>
<dbReference type="Gene3D" id="2.60.120.290">
    <property type="entry name" value="Spermadhesin, CUB domain"/>
    <property type="match status" value="3"/>
</dbReference>
<dbReference type="InterPro" id="IPR046338">
    <property type="entry name" value="GAIN_dom_sf"/>
</dbReference>
<feature type="compositionally biased region" description="Basic and acidic residues" evidence="8">
    <location>
        <begin position="1823"/>
        <end position="1844"/>
    </location>
</feature>
<keyword evidence="14" id="KW-0675">Receptor</keyword>
<dbReference type="SUPFAM" id="SSF49854">
    <property type="entry name" value="Spermadhesin, CUB domain"/>
    <property type="match status" value="3"/>
</dbReference>
<dbReference type="FunFam" id="2.60.120.290:FF:000013">
    <property type="entry name" value="Membrane frizzled-related protein"/>
    <property type="match status" value="1"/>
</dbReference>
<dbReference type="Pfam" id="PF00431">
    <property type="entry name" value="CUB"/>
    <property type="match status" value="3"/>
</dbReference>
<protein>
    <submittedName>
        <fullName evidence="14">Adhesion G-protein coupled receptor G4</fullName>
    </submittedName>
</protein>
<feature type="transmembrane region" description="Helical" evidence="9">
    <location>
        <begin position="1455"/>
        <end position="1478"/>
    </location>
</feature>
<feature type="transmembrane region" description="Helical" evidence="9">
    <location>
        <begin position="1490"/>
        <end position="1511"/>
    </location>
</feature>
<dbReference type="InterPro" id="IPR035234">
    <property type="entry name" value="IgGFc-bd_N"/>
</dbReference>
<dbReference type="OrthoDB" id="10037534at2759"/>
<evidence type="ECO:0000256" key="8">
    <source>
        <dbReference type="SAM" id="MobiDB-lite"/>
    </source>
</evidence>
<dbReference type="InterPro" id="IPR000832">
    <property type="entry name" value="GPCR_2_secretin-like"/>
</dbReference>
<feature type="domain" description="CUB" evidence="10">
    <location>
        <begin position="281"/>
        <end position="394"/>
    </location>
</feature>
<keyword evidence="7" id="KW-0768">Sushi</keyword>
<evidence type="ECO:0000256" key="3">
    <source>
        <dbReference type="ARBA" id="ARBA00022737"/>
    </source>
</evidence>
<keyword evidence="15" id="KW-1185">Reference proteome</keyword>
<feature type="region of interest" description="Disordered" evidence="8">
    <location>
        <begin position="1779"/>
        <end position="1844"/>
    </location>
</feature>
<dbReference type="Gene3D" id="1.20.1070.10">
    <property type="entry name" value="Rhodopsin 7-helix transmembrane proteins"/>
    <property type="match status" value="1"/>
</dbReference>
<dbReference type="GO" id="GO:0007166">
    <property type="term" value="P:cell surface receptor signaling pathway"/>
    <property type="evidence" value="ECO:0007669"/>
    <property type="project" value="InterPro"/>
</dbReference>
<dbReference type="PANTHER" id="PTHR47767:SF1">
    <property type="entry name" value="ADHESION G PROTEIN-COUPLED RECEPTOR G7"/>
    <property type="match status" value="1"/>
</dbReference>
<dbReference type="InterPro" id="IPR000859">
    <property type="entry name" value="CUB_dom"/>
</dbReference>
<dbReference type="InterPro" id="IPR057244">
    <property type="entry name" value="GAIN_B"/>
</dbReference>
<evidence type="ECO:0000259" key="12">
    <source>
        <dbReference type="PROSITE" id="PS50261"/>
    </source>
</evidence>
<dbReference type="PROSITE" id="PS50923">
    <property type="entry name" value="SUSHI"/>
    <property type="match status" value="1"/>
</dbReference>
<dbReference type="PANTHER" id="PTHR47767">
    <property type="entry name" value="ADHESION G PROTEIN-COUPLED RECEPTOR G7"/>
    <property type="match status" value="1"/>
</dbReference>
<accession>A0A9Q1BF69</accession>
<keyword evidence="2 9" id="KW-0812">Transmembrane</keyword>
<evidence type="ECO:0000256" key="4">
    <source>
        <dbReference type="ARBA" id="ARBA00022989"/>
    </source>
</evidence>
<dbReference type="InterPro" id="IPR053985">
    <property type="entry name" value="GPR128_GAIN_subdom_A"/>
</dbReference>
<dbReference type="CDD" id="cd15040">
    <property type="entry name" value="7tmB2_Adhesion"/>
    <property type="match status" value="1"/>
</dbReference>
<keyword evidence="5 9" id="KW-0472">Membrane</keyword>
<gene>
    <name evidence="14" type="ORF">HOLleu_37324</name>
</gene>
<dbReference type="FunFam" id="2.60.120.290:FF:000005">
    <property type="entry name" value="Procollagen C-endopeptidase enhancer 1"/>
    <property type="match status" value="1"/>
</dbReference>
<dbReference type="InterPro" id="IPR000203">
    <property type="entry name" value="GPS"/>
</dbReference>
<dbReference type="Pfam" id="PF17517">
    <property type="entry name" value="IgGFc_binding"/>
    <property type="match status" value="1"/>
</dbReference>
<feature type="region of interest" description="Disordered" evidence="8">
    <location>
        <begin position="39"/>
        <end position="65"/>
    </location>
</feature>
<dbReference type="InterPro" id="IPR053066">
    <property type="entry name" value="ADGR_G7"/>
</dbReference>
<dbReference type="SMART" id="SM00032">
    <property type="entry name" value="CCP"/>
    <property type="match status" value="3"/>
</dbReference>
<feature type="domain" description="CUB" evidence="10">
    <location>
        <begin position="102"/>
        <end position="214"/>
    </location>
</feature>
<evidence type="ECO:0000256" key="9">
    <source>
        <dbReference type="SAM" id="Phobius"/>
    </source>
</evidence>
<dbReference type="Gene3D" id="2.10.70.10">
    <property type="entry name" value="Complement Module, domain 1"/>
    <property type="match status" value="1"/>
</dbReference>
<evidence type="ECO:0000259" key="13">
    <source>
        <dbReference type="PROSITE" id="PS50923"/>
    </source>
</evidence>
<dbReference type="Pfam" id="PF01825">
    <property type="entry name" value="GPS"/>
    <property type="match status" value="1"/>
</dbReference>
<sequence>MDLSHSRYWCRWLTFFIVYIHCNDNLQFSIAQTSAPPATGGVTTSEPLTASSTNSKTQSVTSLSTESTADGSTTAIKITISANSTKRLYTFTATRPISTLDCNGYFNTSLSTFSSPGFPIQYDNFLQCYYRAETSSGYVVMLTFLSIDVEQHTICEYDYVLVYDGSTEDAEEISKICGDNIPLPMYSTGKDMLVIFTTDYSETGRGFEATFTFVNESSLPPREPCFLPTDAQYFSNNEEPLPHRRTAFIQCNDGFLPPEPVNLQCSNGTFEPYLNCNSSGCTSFFQTSPSYFTSPSYPSYNEYLTCFYTAEAPTGNVIAVTFTAFEMSSDMLCLYDFVSVYDGNTTQEDPIAKFCGDVLPETVYTTGNTMVVTITTDAFPEQGEVGFEAYFNFISNESIPITENCSPPRNGSFVGNSGDEVPHGHTVVVECDAGFLPGGQAIRQCVNGTFYPVPDCNSTGCLEHFTSSPSFFSSVGSPLYEKYLMCSYSAESPLGFIIELTFTNFSVYKYGMCEWDEVSVFDGISTKDHQMGTFCGSNVPCPLYSTGNRMVITFKTDHLTYSQETGFKATIVFLENSTVPYNDICYPPEFAHLVNEATESVPHGHTAVLECDEGFLPTGEVLLQCCNGTFTPSFACKSEFTTVALTTSVTRESVSSSIMSPSQSFLQRRYILPHLTSTLEPVIYNLGFMDTDLANTTFVRVQTSTGRNLGNFYGGVINTFQHSLPEEFGQTWERSTLEVQSTGNVHLYISTTNFTNQFLGYPIDWLGTDYLIGTSPPNPSSSIIVTATEVDTKLSVFFPSDFVLNNVTYHVGEDLRRTLYELQSFSIKTPFDPSGTYIKASKPVAVMMELRSEDRNKLKSCSSSFYVPPISSWGTSYSFAASPNSNISFSITAAYDFTMVTVIPQPVSCGESEYNLMLGSWRKKDFNNYIGCRIEVVSNQSVLVLMTEYSNVNICNTMVVPSTEMAVKGIPGVPVFASADQASTNLKVWVSNGNYQGLQVDGDDSYTWEVIGEESPTGTIVETRVEQGYHVVSSTSEEARLLITVDKKLYAAHEESKEGATVCPFDRLYYSGVELTFHATLPGRTAQSKEVCETASSSNIPLASRNCSDNLWEEPVLVECYSSKDVPTELERIANTTVTEENVDEIASKVALLTSQTEDLTPTEVDNAAQSLEAIVETGSTSPDVTDSVVGTVNNLMEIGEDTLANAGETSTIIVSLEQQVSNVQQNPDNFTEVEDNVGVKAVKIDPTITKAITFANLSPGKGNNNGDFYGDLTEEKTVLFNDEKEVKDENSVSSIYLPPKILQLAEEADPNNVRLPISFLIYKDSRLFQTQMSENIEEGSMTIREDIFSQVITATVEIEDLVIDNLSSEDAVIARFATEDVVGGSDIVLNRTCVFWVVGEDVGIGNWSEDGCHTNTTASDNGTETVCHCTHLTSFAVLFRVGHTEYEPIRSLDIITVVGTSLSVAGLTACIFTFILIKKLRIKQPTKVHINLCLCLIGFYVCFLFGDLAIGKEPHCRNFATATHYFCLATIAWTCTEAVNMYLLFVKYSRSNNIKFFIPVSFILCYGLPIIPTLLVYFLDDPRELKDYCFLHPGNSLYYGLLLEIVIMIVFNIVVFTLVVRKVVFRPMLSRNAQNNKNEEVMARIQQFVLFWVLLGLSWTFGFLVAIPNRRTIAIEVLFCIFTSLQGFVLFFFICVRNPEIKATFQKRTKRRLSKKEGYQMKDLPGSNSMSCPSKTDQKLQRIKSSKRQLVLDTEDAGVSSAELAATHSTFTGMDLSEGEALVSEERKQADYRTIDDDPEMTKTDTLEADRSEVTENGALESHGKSDSVEYSQKDYMEENRSH</sequence>
<dbReference type="InterPro" id="IPR000436">
    <property type="entry name" value="Sushi_SCR_CCP_dom"/>
</dbReference>
<dbReference type="PROSITE" id="PS50261">
    <property type="entry name" value="G_PROTEIN_RECEP_F2_4"/>
    <property type="match status" value="1"/>
</dbReference>
<dbReference type="InterPro" id="IPR035914">
    <property type="entry name" value="Sperma_CUB_dom_sf"/>
</dbReference>
<evidence type="ECO:0000256" key="1">
    <source>
        <dbReference type="ARBA" id="ARBA00004141"/>
    </source>
</evidence>
<evidence type="ECO:0000313" key="14">
    <source>
        <dbReference type="EMBL" id="KAJ8022427.1"/>
    </source>
</evidence>
<comment type="caution">
    <text evidence="7">Lacks conserved residue(s) required for the propagation of feature annotation.</text>
</comment>
<dbReference type="SMART" id="SM00303">
    <property type="entry name" value="GPS"/>
    <property type="match status" value="1"/>
</dbReference>
<keyword evidence="3" id="KW-0677">Repeat</keyword>
<keyword evidence="4 9" id="KW-1133">Transmembrane helix</keyword>
<feature type="domain" description="G-protein coupled receptors family 2 profile 2" evidence="12">
    <location>
        <begin position="1453"/>
        <end position="1699"/>
    </location>
</feature>
<dbReference type="Pfam" id="PF00084">
    <property type="entry name" value="Sushi"/>
    <property type="match status" value="1"/>
</dbReference>
<dbReference type="SMART" id="SM00042">
    <property type="entry name" value="CUB"/>
    <property type="match status" value="3"/>
</dbReference>
<evidence type="ECO:0000259" key="11">
    <source>
        <dbReference type="PROSITE" id="PS50221"/>
    </source>
</evidence>
<dbReference type="SUPFAM" id="SSF57535">
    <property type="entry name" value="Complement control module/SCR domain"/>
    <property type="match status" value="1"/>
</dbReference>
<dbReference type="PROSITE" id="PS50221">
    <property type="entry name" value="GAIN_B"/>
    <property type="match status" value="1"/>
</dbReference>
<dbReference type="Proteomes" id="UP001152320">
    <property type="component" value="Chromosome 20"/>
</dbReference>
<dbReference type="CDD" id="cd00041">
    <property type="entry name" value="CUB"/>
    <property type="match status" value="3"/>
</dbReference>
<dbReference type="Pfam" id="PF22259">
    <property type="entry name" value="GPR128_GAIN_subdomA"/>
    <property type="match status" value="1"/>
</dbReference>
<comment type="caution">
    <text evidence="14">The sequence shown here is derived from an EMBL/GenBank/DDBJ whole genome shotgun (WGS) entry which is preliminary data.</text>
</comment>
<feature type="transmembrane region" description="Helical" evidence="9">
    <location>
        <begin position="1599"/>
        <end position="1621"/>
    </location>
</feature>
<dbReference type="InterPro" id="IPR017981">
    <property type="entry name" value="GPCR_2-like_7TM"/>
</dbReference>
<evidence type="ECO:0000259" key="10">
    <source>
        <dbReference type="PROSITE" id="PS01180"/>
    </source>
</evidence>
<dbReference type="CDD" id="cd00033">
    <property type="entry name" value="CCP"/>
    <property type="match status" value="1"/>
</dbReference>
<dbReference type="EMBL" id="JAIZAY010000020">
    <property type="protein sequence ID" value="KAJ8022427.1"/>
    <property type="molecule type" value="Genomic_DNA"/>
</dbReference>
<name>A0A9Q1BF69_HOLLE</name>
<proteinExistence type="predicted"/>
<feature type="compositionally biased region" description="Basic and acidic residues" evidence="8">
    <location>
        <begin position="1785"/>
        <end position="1815"/>
    </location>
</feature>
<dbReference type="Gene3D" id="2.60.220.50">
    <property type="match status" value="1"/>
</dbReference>
<dbReference type="InterPro" id="IPR035976">
    <property type="entry name" value="Sushi/SCR/CCP_sf"/>
</dbReference>
<evidence type="ECO:0000256" key="2">
    <source>
        <dbReference type="ARBA" id="ARBA00022692"/>
    </source>
</evidence>